<feature type="compositionally biased region" description="Polar residues" evidence="5">
    <location>
        <begin position="76"/>
        <end position="91"/>
    </location>
</feature>
<dbReference type="InterPro" id="IPR026822">
    <property type="entry name" value="Spp2/MOS2_G-patch"/>
</dbReference>
<dbReference type="AlphaFoldDB" id="A0AAE1W970"/>
<feature type="domain" description="G-patch" evidence="6">
    <location>
        <begin position="161"/>
        <end position="207"/>
    </location>
</feature>
<dbReference type="CDD" id="cd13153">
    <property type="entry name" value="KOW_GPKOW_B"/>
    <property type="match status" value="1"/>
</dbReference>
<dbReference type="Pfam" id="PF12656">
    <property type="entry name" value="G-patch_2"/>
    <property type="match status" value="1"/>
</dbReference>
<dbReference type="EMBL" id="JACGWL010000013">
    <property type="protein sequence ID" value="KAK4389081.1"/>
    <property type="molecule type" value="Genomic_DNA"/>
</dbReference>
<protein>
    <submittedName>
        <fullName evidence="7">Protein MOS2</fullName>
    </submittedName>
</protein>
<feature type="region of interest" description="Disordered" evidence="5">
    <location>
        <begin position="312"/>
        <end position="338"/>
    </location>
</feature>
<dbReference type="InterPro" id="IPR005824">
    <property type="entry name" value="KOW"/>
</dbReference>
<feature type="compositionally biased region" description="Low complexity" evidence="5">
    <location>
        <begin position="19"/>
        <end position="37"/>
    </location>
</feature>
<dbReference type="Pfam" id="PF25088">
    <property type="entry name" value="GPKOW_C"/>
    <property type="match status" value="1"/>
</dbReference>
<keyword evidence="4" id="KW-0539">Nucleus</keyword>
<comment type="similarity">
    <text evidence="2">Belongs to the MOS2 family.</text>
</comment>
<feature type="compositionally biased region" description="Polar residues" evidence="5">
    <location>
        <begin position="1"/>
        <end position="14"/>
    </location>
</feature>
<evidence type="ECO:0000256" key="3">
    <source>
        <dbReference type="ARBA" id="ARBA00022737"/>
    </source>
</evidence>
<dbReference type="PROSITE" id="PS50174">
    <property type="entry name" value="G_PATCH"/>
    <property type="match status" value="1"/>
</dbReference>
<dbReference type="InterPro" id="IPR000467">
    <property type="entry name" value="G_patch_dom"/>
</dbReference>
<dbReference type="GO" id="GO:0000398">
    <property type="term" value="P:mRNA splicing, via spliceosome"/>
    <property type="evidence" value="ECO:0007669"/>
    <property type="project" value="InterPro"/>
</dbReference>
<keyword evidence="8" id="KW-1185">Reference proteome</keyword>
<dbReference type="SMART" id="SM00739">
    <property type="entry name" value="KOW"/>
    <property type="match status" value="2"/>
</dbReference>
<evidence type="ECO:0000256" key="1">
    <source>
        <dbReference type="ARBA" id="ARBA00004123"/>
    </source>
</evidence>
<evidence type="ECO:0000259" key="6">
    <source>
        <dbReference type="PROSITE" id="PS50174"/>
    </source>
</evidence>
<dbReference type="SMART" id="SM00443">
    <property type="entry name" value="G_patch"/>
    <property type="match status" value="1"/>
</dbReference>
<feature type="compositionally biased region" description="Basic and acidic residues" evidence="5">
    <location>
        <begin position="229"/>
        <end position="239"/>
    </location>
</feature>
<gene>
    <name evidence="7" type="ORF">Sango_2245100</name>
</gene>
<dbReference type="PANTHER" id="PTHR15818">
    <property type="entry name" value="G PATCH AND KOW-CONTAINING"/>
    <property type="match status" value="1"/>
</dbReference>
<comment type="subcellular location">
    <subcellularLocation>
        <location evidence="1">Nucleus</location>
    </subcellularLocation>
</comment>
<evidence type="ECO:0000256" key="5">
    <source>
        <dbReference type="SAM" id="MobiDB-lite"/>
    </source>
</evidence>
<dbReference type="PANTHER" id="PTHR15818:SF2">
    <property type="entry name" value="G-PATCH DOMAIN AND KOW MOTIFS-CONTAINING PROTEIN"/>
    <property type="match status" value="1"/>
</dbReference>
<reference evidence="7" key="1">
    <citation type="submission" date="2020-06" db="EMBL/GenBank/DDBJ databases">
        <authorList>
            <person name="Li T."/>
            <person name="Hu X."/>
            <person name="Zhang T."/>
            <person name="Song X."/>
            <person name="Zhang H."/>
            <person name="Dai N."/>
            <person name="Sheng W."/>
            <person name="Hou X."/>
            <person name="Wei L."/>
        </authorList>
    </citation>
    <scope>NUCLEOTIDE SEQUENCE</scope>
    <source>
        <strain evidence="7">K16</strain>
        <tissue evidence="7">Leaf</tissue>
    </source>
</reference>
<sequence length="563" mass="61649">MSISFSINSKTPSNRIKKPSGSVSDAAAGPDDSSAKSYVTEFIPGEAPSARDSRIKPIAPIPNEWRPTKKLKNLPNLPQISQSDGADSSLQFELDPGSKPEASDNSMAFGLNLRQPSAIMNAGLNRDRGETISDLELRKLREDLEKLPEDPGLDEYTDVPVEGYGAALLAGYGWKEGRGIGRNAKEDVKICEVTKKTGRGGLGFTGELPENRIDSEGNAGQNPGNANVGREKMEDRKEKKGFGVGKEVRIVNGKEMGMKGKIVEVRSGGDILVFRISGSNEKIKVRAGDVAELGSAEEEKCLRKLKELKIKEKDPNQDKKDRNLSRKRGQEKEKVGSESQVHWLRNHIRVRIISEKLKGGRLFLKKGVVVDVVGPRLCDISMDESRELVQGVEQELLETALPKRGGPVLVLYGRHKGVYGSLLERDSEKETGLVRDADTHELLNVRLEQIAEYTGDPSDIVSFTVIGIILKAPNEFIGSSISSHYVGRPASNANSIVFLKHVFVVYLLLSNPQNANRVFDQLRDLVASSPGLCCLGSENVVSIVVFRIAAVMHSDVHPRLMSN</sequence>
<evidence type="ECO:0000313" key="7">
    <source>
        <dbReference type="EMBL" id="KAK4389081.1"/>
    </source>
</evidence>
<feature type="region of interest" description="Disordered" evidence="5">
    <location>
        <begin position="202"/>
        <end position="239"/>
    </location>
</feature>
<dbReference type="Proteomes" id="UP001289374">
    <property type="component" value="Unassembled WGS sequence"/>
</dbReference>
<reference evidence="7" key="2">
    <citation type="journal article" date="2024" name="Plant">
        <title>Genomic evolution and insights into agronomic trait innovations of Sesamum species.</title>
        <authorList>
            <person name="Miao H."/>
            <person name="Wang L."/>
            <person name="Qu L."/>
            <person name="Liu H."/>
            <person name="Sun Y."/>
            <person name="Le M."/>
            <person name="Wang Q."/>
            <person name="Wei S."/>
            <person name="Zheng Y."/>
            <person name="Lin W."/>
            <person name="Duan Y."/>
            <person name="Cao H."/>
            <person name="Xiong S."/>
            <person name="Wang X."/>
            <person name="Wei L."/>
            <person name="Li C."/>
            <person name="Ma Q."/>
            <person name="Ju M."/>
            <person name="Zhao R."/>
            <person name="Li G."/>
            <person name="Mu C."/>
            <person name="Tian Q."/>
            <person name="Mei H."/>
            <person name="Zhang T."/>
            <person name="Gao T."/>
            <person name="Zhang H."/>
        </authorList>
    </citation>
    <scope>NUCLEOTIDE SEQUENCE</scope>
    <source>
        <strain evidence="7">K16</strain>
    </source>
</reference>
<dbReference type="GO" id="GO:0005681">
    <property type="term" value="C:spliceosomal complex"/>
    <property type="evidence" value="ECO:0007669"/>
    <property type="project" value="TreeGrafter"/>
</dbReference>
<organism evidence="7 8">
    <name type="scientific">Sesamum angolense</name>
    <dbReference type="NCBI Taxonomy" id="2727404"/>
    <lineage>
        <taxon>Eukaryota</taxon>
        <taxon>Viridiplantae</taxon>
        <taxon>Streptophyta</taxon>
        <taxon>Embryophyta</taxon>
        <taxon>Tracheophyta</taxon>
        <taxon>Spermatophyta</taxon>
        <taxon>Magnoliopsida</taxon>
        <taxon>eudicotyledons</taxon>
        <taxon>Gunneridae</taxon>
        <taxon>Pentapetalae</taxon>
        <taxon>asterids</taxon>
        <taxon>lamiids</taxon>
        <taxon>Lamiales</taxon>
        <taxon>Pedaliaceae</taxon>
        <taxon>Sesamum</taxon>
    </lineage>
</organism>
<accession>A0AAE1W970</accession>
<comment type="caution">
    <text evidence="7">The sequence shown here is derived from an EMBL/GenBank/DDBJ whole genome shotgun (WGS) entry which is preliminary data.</text>
</comment>
<evidence type="ECO:0000256" key="4">
    <source>
        <dbReference type="ARBA" id="ARBA00023242"/>
    </source>
</evidence>
<feature type="compositionally biased region" description="Basic and acidic residues" evidence="5">
    <location>
        <begin position="312"/>
        <end position="336"/>
    </location>
</feature>
<feature type="region of interest" description="Disordered" evidence="5">
    <location>
        <begin position="1"/>
        <end position="106"/>
    </location>
</feature>
<dbReference type="Gene3D" id="2.30.30.140">
    <property type="match status" value="1"/>
</dbReference>
<evidence type="ECO:0000256" key="2">
    <source>
        <dbReference type="ARBA" id="ARBA00010966"/>
    </source>
</evidence>
<proteinExistence type="inferred from homology"/>
<dbReference type="InterPro" id="IPR041994">
    <property type="entry name" value="GPKOW_KOW2"/>
</dbReference>
<keyword evidence="3" id="KW-0677">Repeat</keyword>
<evidence type="ECO:0000313" key="8">
    <source>
        <dbReference type="Proteomes" id="UP001289374"/>
    </source>
</evidence>
<dbReference type="InterPro" id="IPR045166">
    <property type="entry name" value="Spp2-like"/>
</dbReference>
<dbReference type="GO" id="GO:0003676">
    <property type="term" value="F:nucleic acid binding"/>
    <property type="evidence" value="ECO:0007669"/>
    <property type="project" value="InterPro"/>
</dbReference>
<name>A0AAE1W970_9LAMI</name>